<feature type="domain" description="Cytidyltransferase-like" evidence="12">
    <location>
        <begin position="20"/>
        <end position="199"/>
    </location>
</feature>
<dbReference type="KEGG" id="abq:ABAZ39_02160"/>
<evidence type="ECO:0000313" key="13">
    <source>
        <dbReference type="EMBL" id="AIB10842.1"/>
    </source>
</evidence>
<dbReference type="AlphaFoldDB" id="A0A060DDE6"/>
<dbReference type="EMBL" id="POWG01000003">
    <property type="protein sequence ID" value="PNR00141.1"/>
    <property type="molecule type" value="Genomic_DNA"/>
</dbReference>
<dbReference type="GO" id="GO:0005524">
    <property type="term" value="F:ATP binding"/>
    <property type="evidence" value="ECO:0007669"/>
    <property type="project" value="UniProtKB-KW"/>
</dbReference>
<evidence type="ECO:0000256" key="10">
    <source>
        <dbReference type="ARBA" id="ARBA00048721"/>
    </source>
</evidence>
<evidence type="ECO:0000259" key="12">
    <source>
        <dbReference type="Pfam" id="PF01467"/>
    </source>
</evidence>
<dbReference type="UniPathway" id="UPA00253">
    <property type="reaction ID" value="UER00332"/>
</dbReference>
<dbReference type="NCBIfam" id="NF000843">
    <property type="entry name" value="PRK00071.2-2"/>
    <property type="match status" value="1"/>
</dbReference>
<dbReference type="HAMAP" id="MF_00244">
    <property type="entry name" value="NaMN_adenylyltr"/>
    <property type="match status" value="1"/>
</dbReference>
<comment type="pathway">
    <text evidence="2 11">Cofactor biosynthesis; NAD(+) biosynthesis; deamido-NAD(+) from nicotinate D-ribonucleotide: step 1/1.</text>
</comment>
<evidence type="ECO:0000256" key="3">
    <source>
        <dbReference type="ARBA" id="ARBA00009014"/>
    </source>
</evidence>
<dbReference type="Proteomes" id="UP000027186">
    <property type="component" value="Chromosome"/>
</dbReference>
<dbReference type="Pfam" id="PF01467">
    <property type="entry name" value="CTP_transf_like"/>
    <property type="match status" value="1"/>
</dbReference>
<evidence type="ECO:0000313" key="16">
    <source>
        <dbReference type="Proteomes" id="UP000236268"/>
    </source>
</evidence>
<evidence type="ECO:0000256" key="5">
    <source>
        <dbReference type="ARBA" id="ARBA00022679"/>
    </source>
</evidence>
<proteinExistence type="inferred from homology"/>
<reference evidence="13 15" key="1">
    <citation type="journal article" date="2014" name="Genome Announc.">
        <title>Complete Genome Sequence of the Model Rhizosphere Strain Azospirillum brasilense Az39, Successfully Applied in Agriculture.</title>
        <authorList>
            <person name="Rivera D."/>
            <person name="Revale S."/>
            <person name="Molina R."/>
            <person name="Gualpa J."/>
            <person name="Puente M."/>
            <person name="Maroniche G."/>
            <person name="Paris G."/>
            <person name="Baker D."/>
            <person name="Clavijo B."/>
            <person name="McLay K."/>
            <person name="Spaepen S."/>
            <person name="Perticari A."/>
            <person name="Vazquez M."/>
            <person name="Wisniewski-Dye F."/>
            <person name="Watkins C."/>
            <person name="Martinez-Abarca F."/>
            <person name="Vanderleyden J."/>
            <person name="Cassan F."/>
        </authorList>
    </citation>
    <scope>NUCLEOTIDE SEQUENCE [LARGE SCALE GENOMIC DNA]</scope>
    <source>
        <strain evidence="13 15">Az39</strain>
    </source>
</reference>
<keyword evidence="9 11" id="KW-0520">NAD</keyword>
<name>A0A060DDE6_9PROT</name>
<evidence type="ECO:0000256" key="8">
    <source>
        <dbReference type="ARBA" id="ARBA00022840"/>
    </source>
</evidence>
<evidence type="ECO:0000256" key="7">
    <source>
        <dbReference type="ARBA" id="ARBA00022741"/>
    </source>
</evidence>
<keyword evidence="5 11" id="KW-0808">Transferase</keyword>
<accession>A0A060DDE6</accession>
<dbReference type="GO" id="GO:0009435">
    <property type="term" value="P:NAD+ biosynthetic process"/>
    <property type="evidence" value="ECO:0007669"/>
    <property type="project" value="UniProtKB-UniRule"/>
</dbReference>
<dbReference type="NCBIfam" id="TIGR00482">
    <property type="entry name" value="nicotinate (nicotinamide) nucleotide adenylyltransferase"/>
    <property type="match status" value="1"/>
</dbReference>
<dbReference type="EC" id="2.7.7.18" evidence="11"/>
<reference evidence="14 16" key="2">
    <citation type="submission" date="2018-01" db="EMBL/GenBank/DDBJ databases">
        <title>Whole genome sequence of Azospirillum brasilense REC3 isolated from strawberry roots.</title>
        <authorList>
            <person name="Fontana C.A."/>
            <person name="Salazar S.M."/>
            <person name="Bassi D."/>
            <person name="Puglisi E."/>
            <person name="Lovaisa N.C."/>
            <person name="Toffoli L.M."/>
            <person name="Pedraza R."/>
            <person name="Cocconcelli P.S."/>
        </authorList>
    </citation>
    <scope>NUCLEOTIDE SEQUENCE [LARGE SCALE GENOMIC DNA]</scope>
    <source>
        <strain evidence="14 16">REC3</strain>
    </source>
</reference>
<evidence type="ECO:0000256" key="9">
    <source>
        <dbReference type="ARBA" id="ARBA00023027"/>
    </source>
</evidence>
<keyword evidence="4 11" id="KW-0662">Pyridine nucleotide biosynthesis</keyword>
<keyword evidence="7 11" id="KW-0547">Nucleotide-binding</keyword>
<dbReference type="Proteomes" id="UP000236268">
    <property type="component" value="Unassembled WGS sequence"/>
</dbReference>
<keyword evidence="6 11" id="KW-0548">Nucleotidyltransferase</keyword>
<evidence type="ECO:0000256" key="11">
    <source>
        <dbReference type="HAMAP-Rule" id="MF_00244"/>
    </source>
</evidence>
<dbReference type="SUPFAM" id="SSF52374">
    <property type="entry name" value="Nucleotidylyl transferase"/>
    <property type="match status" value="1"/>
</dbReference>
<dbReference type="CDD" id="cd02165">
    <property type="entry name" value="NMNAT"/>
    <property type="match status" value="1"/>
</dbReference>
<protein>
    <recommendedName>
        <fullName evidence="11">Probable nicotinate-nucleotide adenylyltransferase</fullName>
        <ecNumber evidence="11">2.7.7.18</ecNumber>
    </recommendedName>
    <alternativeName>
        <fullName evidence="11">Deamido-NAD(+) diphosphorylase</fullName>
    </alternativeName>
    <alternativeName>
        <fullName evidence="11">Deamido-NAD(+) pyrophosphorylase</fullName>
    </alternativeName>
    <alternativeName>
        <fullName evidence="11">Nicotinate mononucleotide adenylyltransferase</fullName>
        <shortName evidence="11">NaMN adenylyltransferase</shortName>
    </alternativeName>
</protein>
<evidence type="ECO:0000256" key="1">
    <source>
        <dbReference type="ARBA" id="ARBA00002324"/>
    </source>
</evidence>
<gene>
    <name evidence="11" type="primary">nadD</name>
    <name evidence="13" type="ORF">ABAZ39_02160</name>
    <name evidence="14" type="ORF">C1S70_04715</name>
</gene>
<dbReference type="PANTHER" id="PTHR39321:SF3">
    <property type="entry name" value="PHOSPHOPANTETHEINE ADENYLYLTRANSFERASE"/>
    <property type="match status" value="1"/>
</dbReference>
<dbReference type="RefSeq" id="WP_038526258.1">
    <property type="nucleotide sequence ID" value="NZ_CP007793.1"/>
</dbReference>
<dbReference type="InterPro" id="IPR014729">
    <property type="entry name" value="Rossmann-like_a/b/a_fold"/>
</dbReference>
<comment type="function">
    <text evidence="1 11">Catalyzes the reversible adenylation of nicotinate mononucleotide (NaMN) to nicotinic acid adenine dinucleotide (NaAD).</text>
</comment>
<dbReference type="InterPro" id="IPR005248">
    <property type="entry name" value="NadD/NMNAT"/>
</dbReference>
<evidence type="ECO:0000256" key="6">
    <source>
        <dbReference type="ARBA" id="ARBA00022695"/>
    </source>
</evidence>
<dbReference type="PANTHER" id="PTHR39321">
    <property type="entry name" value="NICOTINATE-NUCLEOTIDE ADENYLYLTRANSFERASE-RELATED"/>
    <property type="match status" value="1"/>
</dbReference>
<dbReference type="EMBL" id="CP007793">
    <property type="protein sequence ID" value="AIB10842.1"/>
    <property type="molecule type" value="Genomic_DNA"/>
</dbReference>
<dbReference type="Gene3D" id="3.40.50.620">
    <property type="entry name" value="HUPs"/>
    <property type="match status" value="1"/>
</dbReference>
<dbReference type="InterPro" id="IPR004821">
    <property type="entry name" value="Cyt_trans-like"/>
</dbReference>
<sequence>MATPPHRYGGPLHAGLRVGLLGGSFNPAHAGHRHISLYALKALGLDQVWWLVSPQNPLKPVRGMAPLAERLEEARRTARHPAIRVTAIEQELGTRYTADTLAKLTLRFPKTRFVWLMGADNLRQIPRWRQWTRIFRLVPVAVLARPTYSMGALGGIAAQRYARRRVSMHKAKGLAGSKTPAWIFLRNPLHPASATAIRRARASGS</sequence>
<keyword evidence="8 11" id="KW-0067">ATP-binding</keyword>
<comment type="catalytic activity">
    <reaction evidence="10 11">
        <text>nicotinate beta-D-ribonucleotide + ATP + H(+) = deamido-NAD(+) + diphosphate</text>
        <dbReference type="Rhea" id="RHEA:22860"/>
        <dbReference type="ChEBI" id="CHEBI:15378"/>
        <dbReference type="ChEBI" id="CHEBI:30616"/>
        <dbReference type="ChEBI" id="CHEBI:33019"/>
        <dbReference type="ChEBI" id="CHEBI:57502"/>
        <dbReference type="ChEBI" id="CHEBI:58437"/>
        <dbReference type="EC" id="2.7.7.18"/>
    </reaction>
</comment>
<comment type="similarity">
    <text evidence="3 11">Belongs to the NadD family.</text>
</comment>
<organism evidence="13 15">
    <name type="scientific">Azospirillum argentinense</name>
    <dbReference type="NCBI Taxonomy" id="2970906"/>
    <lineage>
        <taxon>Bacteria</taxon>
        <taxon>Pseudomonadati</taxon>
        <taxon>Pseudomonadota</taxon>
        <taxon>Alphaproteobacteria</taxon>
        <taxon>Rhodospirillales</taxon>
        <taxon>Azospirillaceae</taxon>
        <taxon>Azospirillum</taxon>
    </lineage>
</organism>
<evidence type="ECO:0000313" key="14">
    <source>
        <dbReference type="EMBL" id="PNR00141.1"/>
    </source>
</evidence>
<accession>A0A2K1G5S3</accession>
<evidence type="ECO:0000256" key="4">
    <source>
        <dbReference type="ARBA" id="ARBA00022642"/>
    </source>
</evidence>
<dbReference type="OrthoDB" id="5295945at2"/>
<evidence type="ECO:0000313" key="15">
    <source>
        <dbReference type="Proteomes" id="UP000027186"/>
    </source>
</evidence>
<dbReference type="GO" id="GO:0004515">
    <property type="term" value="F:nicotinate-nucleotide adenylyltransferase activity"/>
    <property type="evidence" value="ECO:0007669"/>
    <property type="project" value="UniProtKB-UniRule"/>
</dbReference>
<evidence type="ECO:0000256" key="2">
    <source>
        <dbReference type="ARBA" id="ARBA00005019"/>
    </source>
</evidence>